<protein>
    <submittedName>
        <fullName evidence="1">Uncharacterized protein</fullName>
    </submittedName>
</protein>
<keyword evidence="2" id="KW-1185">Reference proteome</keyword>
<organism evidence="1 2">
    <name type="scientific">Cimex lectularius</name>
    <name type="common">Bed bug</name>
    <name type="synonym">Acanthia lectularia</name>
    <dbReference type="NCBI Taxonomy" id="79782"/>
    <lineage>
        <taxon>Eukaryota</taxon>
        <taxon>Metazoa</taxon>
        <taxon>Ecdysozoa</taxon>
        <taxon>Arthropoda</taxon>
        <taxon>Hexapoda</taxon>
        <taxon>Insecta</taxon>
        <taxon>Pterygota</taxon>
        <taxon>Neoptera</taxon>
        <taxon>Paraneoptera</taxon>
        <taxon>Hemiptera</taxon>
        <taxon>Heteroptera</taxon>
        <taxon>Panheteroptera</taxon>
        <taxon>Cimicomorpha</taxon>
        <taxon>Cimicidae</taxon>
        <taxon>Cimex</taxon>
    </lineage>
</organism>
<evidence type="ECO:0000313" key="1">
    <source>
        <dbReference type="EnsemblMetazoa" id="XP_014251210.1"/>
    </source>
</evidence>
<dbReference type="Proteomes" id="UP000494040">
    <property type="component" value="Unassembled WGS sequence"/>
</dbReference>
<proteinExistence type="predicted"/>
<dbReference type="GeneID" id="106667647"/>
<reference evidence="1" key="1">
    <citation type="submission" date="2022-01" db="UniProtKB">
        <authorList>
            <consortium name="EnsemblMetazoa"/>
        </authorList>
    </citation>
    <scope>IDENTIFICATION</scope>
</reference>
<dbReference type="RefSeq" id="XP_014251210.1">
    <property type="nucleotide sequence ID" value="XM_014395724.2"/>
</dbReference>
<name>A0A8I6RTH9_CIMLE</name>
<sequence>MYRKIKTGSKRPSSCISDVRVPLDKLQYHSGFYHQNISTTDLEKLIELQYFVYERGRKISKPRQRPLFESSSADSLDLATPNCWMRRCRSKDFKRSRSARKMSFNGPTFSLPSISEIRRERDQVPEMISVIRDLFNIAFQLPGLIGGLLGEDNDLHTLNISDIKAARRRRPKKTFRSMKSASFTHSNKFAKSGSV</sequence>
<dbReference type="EnsemblMetazoa" id="XM_014395724.2">
    <property type="protein sequence ID" value="XP_014251210.1"/>
    <property type="gene ID" value="LOC106667647"/>
</dbReference>
<evidence type="ECO:0000313" key="2">
    <source>
        <dbReference type="Proteomes" id="UP000494040"/>
    </source>
</evidence>
<dbReference type="KEGG" id="clec:106667647"/>
<accession>A0A8I6RTH9</accession>
<dbReference type="AlphaFoldDB" id="A0A8I6RTH9"/>